<dbReference type="KEGG" id="pmaw:MACH26_15990"/>
<accession>A0AA48KQ28</accession>
<name>A0AA48KQ28_9ALTE</name>
<dbReference type="PANTHER" id="PTHR38664">
    <property type="entry name" value="SLR0058 PROTEIN"/>
    <property type="match status" value="1"/>
</dbReference>
<keyword evidence="3" id="KW-1185">Reference proteome</keyword>
<dbReference type="Proteomes" id="UP001333710">
    <property type="component" value="Chromosome"/>
</dbReference>
<proteinExistence type="predicted"/>
<evidence type="ECO:0000313" key="3">
    <source>
        <dbReference type="Proteomes" id="UP001333710"/>
    </source>
</evidence>
<gene>
    <name evidence="2" type="ORF">MACH26_15990</name>
</gene>
<evidence type="ECO:0000256" key="1">
    <source>
        <dbReference type="SAM" id="Coils"/>
    </source>
</evidence>
<keyword evidence="1" id="KW-0175">Coiled coil</keyword>
<dbReference type="EMBL" id="AP027272">
    <property type="protein sequence ID" value="BDX06078.1"/>
    <property type="molecule type" value="Genomic_DNA"/>
</dbReference>
<dbReference type="InterPro" id="IPR008769">
    <property type="entry name" value="PhaF_PhaI"/>
</dbReference>
<dbReference type="PANTHER" id="PTHR38664:SF1">
    <property type="entry name" value="SLR0058 PROTEIN"/>
    <property type="match status" value="1"/>
</dbReference>
<evidence type="ECO:0000313" key="2">
    <source>
        <dbReference type="EMBL" id="BDX06078.1"/>
    </source>
</evidence>
<protein>
    <recommendedName>
        <fullName evidence="4">Phasin family protein</fullName>
    </recommendedName>
</protein>
<organism evidence="2 3">
    <name type="scientific">Planctobacterium marinum</name>
    <dbReference type="NCBI Taxonomy" id="1631968"/>
    <lineage>
        <taxon>Bacteria</taxon>
        <taxon>Pseudomonadati</taxon>
        <taxon>Pseudomonadota</taxon>
        <taxon>Gammaproteobacteria</taxon>
        <taxon>Alteromonadales</taxon>
        <taxon>Alteromonadaceae</taxon>
        <taxon>Planctobacterium</taxon>
    </lineage>
</organism>
<dbReference type="NCBIfam" id="NF047773">
    <property type="entry name" value="phas_rel_Lepto"/>
    <property type="match status" value="1"/>
</dbReference>
<evidence type="ECO:0008006" key="4">
    <source>
        <dbReference type="Google" id="ProtNLM"/>
    </source>
</evidence>
<dbReference type="Pfam" id="PF05597">
    <property type="entry name" value="Phasin"/>
    <property type="match status" value="1"/>
</dbReference>
<dbReference type="RefSeq" id="WP_338292116.1">
    <property type="nucleotide sequence ID" value="NZ_AP027272.1"/>
</dbReference>
<feature type="coiled-coil region" evidence="1">
    <location>
        <begin position="90"/>
        <end position="117"/>
    </location>
</feature>
<sequence>MTKLENIKSKVNDAEEFARKIWLAGLGAYGKSLDEVQSNFEKMNTEATKVFDELVTKGEALETEAKGKFKEKANIEERVAEVRKKLGLDKQSDEDKIAELSAKIDALTDVVAKLSAK</sequence>
<dbReference type="AlphaFoldDB" id="A0AA48KQ28"/>
<reference evidence="2" key="1">
    <citation type="submission" date="2023-01" db="EMBL/GenBank/DDBJ databases">
        <title>Complete genome sequence of Planctobacterium marinum strain Dej080120_11.</title>
        <authorList>
            <person name="Ueki S."/>
            <person name="Maruyama F."/>
        </authorList>
    </citation>
    <scope>NUCLEOTIDE SEQUENCE</scope>
    <source>
        <strain evidence="2">Dej080120_11</strain>
    </source>
</reference>